<gene>
    <name evidence="1" type="ORF">LSH36_2662g00003</name>
</gene>
<dbReference type="EMBL" id="JAODUP010002647">
    <property type="protein sequence ID" value="KAK2138664.1"/>
    <property type="molecule type" value="Genomic_DNA"/>
</dbReference>
<accession>A0AAD9IQ66</accession>
<proteinExistence type="predicted"/>
<dbReference type="Proteomes" id="UP001208570">
    <property type="component" value="Unassembled WGS sequence"/>
</dbReference>
<reference evidence="1" key="1">
    <citation type="journal article" date="2023" name="Mol. Biol. Evol.">
        <title>Third-Generation Sequencing Reveals the Adaptive Role of the Epigenome in Three Deep-Sea Polychaetes.</title>
        <authorList>
            <person name="Perez M."/>
            <person name="Aroh O."/>
            <person name="Sun Y."/>
            <person name="Lan Y."/>
            <person name="Juniper S.K."/>
            <person name="Young C.R."/>
            <person name="Angers B."/>
            <person name="Qian P.Y."/>
        </authorList>
    </citation>
    <scope>NUCLEOTIDE SEQUENCE</scope>
    <source>
        <strain evidence="1">P08H-3</strain>
    </source>
</reference>
<keyword evidence="2" id="KW-1185">Reference proteome</keyword>
<protein>
    <submittedName>
        <fullName evidence="1">Uncharacterized protein</fullName>
    </submittedName>
</protein>
<name>A0AAD9IQ66_9ANNE</name>
<feature type="non-terminal residue" evidence="1">
    <location>
        <position position="1"/>
    </location>
</feature>
<organism evidence="1 2">
    <name type="scientific">Paralvinella palmiformis</name>
    <dbReference type="NCBI Taxonomy" id="53620"/>
    <lineage>
        <taxon>Eukaryota</taxon>
        <taxon>Metazoa</taxon>
        <taxon>Spiralia</taxon>
        <taxon>Lophotrochozoa</taxon>
        <taxon>Annelida</taxon>
        <taxon>Polychaeta</taxon>
        <taxon>Sedentaria</taxon>
        <taxon>Canalipalpata</taxon>
        <taxon>Terebellida</taxon>
        <taxon>Terebelliformia</taxon>
        <taxon>Alvinellidae</taxon>
        <taxon>Paralvinella</taxon>
    </lineage>
</organism>
<evidence type="ECO:0000313" key="1">
    <source>
        <dbReference type="EMBL" id="KAK2138664.1"/>
    </source>
</evidence>
<evidence type="ECO:0000313" key="2">
    <source>
        <dbReference type="Proteomes" id="UP001208570"/>
    </source>
</evidence>
<comment type="caution">
    <text evidence="1">The sequence shown here is derived from an EMBL/GenBank/DDBJ whole genome shotgun (WGS) entry which is preliminary data.</text>
</comment>
<dbReference type="AlphaFoldDB" id="A0AAD9IQ66"/>
<sequence length="353" mass="40516">MADVAVGIIWMSVNDVLVPVIRRKCSNIYGDLHLVPLLVVQYIIGSLEDVPVSRVLCTPEEIPVLTKCCRERGFTMTFDEYTELISFDSLLELTSERIVFRVLPNRKPVDSESMSCDETMEISKNKSFGDGMLSFSGNALKPNLAGDVPQEDKNMEEETISLETKYRRRLKLPGLEEDVQIFRGNETDKHGTSTTNRRNYSIIKKAMFGEEVHCLLKDGNYYILLEELRVLFFSHLSFFKLKQISQRLVSSTGLIPVHELKNLSPYLGIIRHGDIIRVEEVKLFLVNTKALLQKRENRKESTNKITDHKGFLGLKLRKLRHHHKEQEHILSSGNNVNNMLILNYSNLPVSYFT</sequence>